<dbReference type="EMBL" id="DF836454">
    <property type="protein sequence ID" value="GAN07533.1"/>
    <property type="molecule type" value="Genomic_DNA"/>
</dbReference>
<reference evidence="1" key="1">
    <citation type="submission" date="2014-09" db="EMBL/GenBank/DDBJ databases">
        <title>Draft genome sequence of an oleaginous Mucoromycotina fungus Mucor ambiguus NBRC6742.</title>
        <authorList>
            <person name="Takeda I."/>
            <person name="Yamane N."/>
            <person name="Morita T."/>
            <person name="Tamano K."/>
            <person name="Machida M."/>
            <person name="Baker S."/>
            <person name="Koike H."/>
        </authorList>
    </citation>
    <scope>NUCLEOTIDE SEQUENCE</scope>
    <source>
        <strain evidence="1">NBRC 6742</strain>
    </source>
</reference>
<gene>
    <name evidence="1" type="ORF">MAM1_0165d07032</name>
</gene>
<sequence length="248" mass="28739">MFSYCNKLWSRQWTVFRASAIPSSASTMELLPTTDSEKLQHDLDLMIASLANFESNGHHQANLHATILQAKAEQEEEPDNAGYSLNEALYRLIEKIQQATQRSLDDQRVDPSSRLQHQLDIASLGALVDRMNKQRLVDQDWISNSEQLAIDITELVAKSSCFFKIAEEYNEQRYELSPIKERDLFLFHVFSKINRQSGRRMINQDAEIKPRRAYQDEESDDLISLIHRVSSSSRRYADQRAILKRRPP</sequence>
<dbReference type="AlphaFoldDB" id="A0A0C9MZ24"/>
<organism evidence="1">
    <name type="scientific">Mucor ambiguus</name>
    <dbReference type="NCBI Taxonomy" id="91626"/>
    <lineage>
        <taxon>Eukaryota</taxon>
        <taxon>Fungi</taxon>
        <taxon>Fungi incertae sedis</taxon>
        <taxon>Mucoromycota</taxon>
        <taxon>Mucoromycotina</taxon>
        <taxon>Mucoromycetes</taxon>
        <taxon>Mucorales</taxon>
        <taxon>Mucorineae</taxon>
        <taxon>Mucoraceae</taxon>
        <taxon>Mucor</taxon>
    </lineage>
</organism>
<name>A0A0C9MZ24_9FUNG</name>
<keyword evidence="2" id="KW-1185">Reference proteome</keyword>
<evidence type="ECO:0000313" key="1">
    <source>
        <dbReference type="EMBL" id="GAN07533.1"/>
    </source>
</evidence>
<protein>
    <submittedName>
        <fullName evidence="1">Uncharacterized protein</fullName>
    </submittedName>
</protein>
<dbReference type="OrthoDB" id="66510at2759"/>
<evidence type="ECO:0000313" key="2">
    <source>
        <dbReference type="Proteomes" id="UP000053815"/>
    </source>
</evidence>
<accession>A0A0C9MZ24</accession>
<proteinExistence type="predicted"/>
<dbReference type="Proteomes" id="UP000053815">
    <property type="component" value="Unassembled WGS sequence"/>
</dbReference>